<dbReference type="HAMAP" id="MF_00406">
    <property type="entry name" value="FabZ"/>
    <property type="match status" value="1"/>
</dbReference>
<dbReference type="FunFam" id="3.10.129.10:FF:000001">
    <property type="entry name" value="3-hydroxyacyl-[acyl-carrier-protein] dehydratase FabZ"/>
    <property type="match status" value="1"/>
</dbReference>
<protein>
    <recommendedName>
        <fullName evidence="9">3-hydroxyacyl-[acyl-carrier-protein] dehydratase FabZ</fullName>
        <ecNumber evidence="9">4.2.1.59</ecNumber>
    </recommendedName>
    <alternativeName>
        <fullName evidence="9">(3R)-hydroxymyristoyl-[acyl-carrier-protein] dehydratase</fullName>
        <shortName evidence="9">(3R)-hydroxymyristoyl-ACP dehydrase</shortName>
    </alternativeName>
    <alternativeName>
        <fullName evidence="9">Beta-hydroxyacyl-ACP dehydratase</fullName>
    </alternativeName>
</protein>
<gene>
    <name evidence="9 10" type="primary">fabZ</name>
    <name evidence="10" type="ORF">GCM10011369_34200</name>
</gene>
<keyword evidence="3 9" id="KW-0963">Cytoplasm</keyword>
<dbReference type="AlphaFoldDB" id="A0A8J2U9U8"/>
<dbReference type="GO" id="GO:0009245">
    <property type="term" value="P:lipid A biosynthetic process"/>
    <property type="evidence" value="ECO:0007669"/>
    <property type="project" value="UniProtKB-UniRule"/>
</dbReference>
<evidence type="ECO:0000256" key="1">
    <source>
        <dbReference type="ARBA" id="ARBA00004496"/>
    </source>
</evidence>
<dbReference type="SUPFAM" id="SSF54637">
    <property type="entry name" value="Thioesterase/thiol ester dehydrase-isomerase"/>
    <property type="match status" value="1"/>
</dbReference>
<dbReference type="GO" id="GO:0019171">
    <property type="term" value="F:(3R)-hydroxyacyl-[acyl-carrier-protein] dehydratase activity"/>
    <property type="evidence" value="ECO:0007669"/>
    <property type="project" value="UniProtKB-EC"/>
</dbReference>
<comment type="function">
    <text evidence="8 9">Involved in unsaturated fatty acids biosynthesis. Catalyzes the dehydration of short chain beta-hydroxyacyl-ACPs and long chain saturated and unsaturated beta-hydroxyacyl-ACPs.</text>
</comment>
<dbReference type="Pfam" id="PF07977">
    <property type="entry name" value="FabA"/>
    <property type="match status" value="1"/>
</dbReference>
<dbReference type="InterPro" id="IPR010084">
    <property type="entry name" value="FabZ"/>
</dbReference>
<reference evidence="11" key="1">
    <citation type="journal article" date="2019" name="Int. J. Syst. Evol. Microbiol.">
        <title>The Global Catalogue of Microorganisms (GCM) 10K type strain sequencing project: providing services to taxonomists for standard genome sequencing and annotation.</title>
        <authorList>
            <consortium name="The Broad Institute Genomics Platform"/>
            <consortium name="The Broad Institute Genome Sequencing Center for Infectious Disease"/>
            <person name="Wu L."/>
            <person name="Ma J."/>
        </authorList>
    </citation>
    <scope>NUCLEOTIDE SEQUENCE [LARGE SCALE GENOMIC DNA]</scope>
    <source>
        <strain evidence="11">CGMCC 1.10130</strain>
    </source>
</reference>
<evidence type="ECO:0000256" key="7">
    <source>
        <dbReference type="ARBA" id="ARBA00023239"/>
    </source>
</evidence>
<dbReference type="GO" id="GO:0005737">
    <property type="term" value="C:cytoplasm"/>
    <property type="evidence" value="ECO:0007669"/>
    <property type="project" value="UniProtKB-SubCell"/>
</dbReference>
<dbReference type="GO" id="GO:0006633">
    <property type="term" value="P:fatty acid biosynthetic process"/>
    <property type="evidence" value="ECO:0007669"/>
    <property type="project" value="UniProtKB-UniRule"/>
</dbReference>
<evidence type="ECO:0000256" key="5">
    <source>
        <dbReference type="ARBA" id="ARBA00022556"/>
    </source>
</evidence>
<feature type="active site" evidence="9">
    <location>
        <position position="54"/>
    </location>
</feature>
<evidence type="ECO:0000313" key="11">
    <source>
        <dbReference type="Proteomes" id="UP000619743"/>
    </source>
</evidence>
<dbReference type="NCBIfam" id="NF000582">
    <property type="entry name" value="PRK00006.1"/>
    <property type="match status" value="1"/>
</dbReference>
<sequence>MTRELKQLDIEEILNCLPHRYPFLLVDKVTDYEPGKWLHAIKNVTFNEPFFTGHFPQKPVFPGVLMLEALAQATGILSYKSAEEEPGKNTLYYFASVDNARFKRPVGPGDTIVLEVELIKIRRGMGKFNATAKVDGAVVCTAEIMCAQREA</sequence>
<evidence type="ECO:0000256" key="4">
    <source>
        <dbReference type="ARBA" id="ARBA00022516"/>
    </source>
</evidence>
<organism evidence="10 11">
    <name type="scientific">Neiella marina</name>
    <dbReference type="NCBI Taxonomy" id="508461"/>
    <lineage>
        <taxon>Bacteria</taxon>
        <taxon>Pseudomonadati</taxon>
        <taxon>Pseudomonadota</taxon>
        <taxon>Gammaproteobacteria</taxon>
        <taxon>Alteromonadales</taxon>
        <taxon>Echinimonadaceae</taxon>
        <taxon>Neiella</taxon>
    </lineage>
</organism>
<dbReference type="InterPro" id="IPR029069">
    <property type="entry name" value="HotDog_dom_sf"/>
</dbReference>
<evidence type="ECO:0000256" key="9">
    <source>
        <dbReference type="HAMAP-Rule" id="MF_00406"/>
    </source>
</evidence>
<dbReference type="InterPro" id="IPR013114">
    <property type="entry name" value="FabA_FabZ"/>
</dbReference>
<keyword evidence="6 9" id="KW-0443">Lipid metabolism</keyword>
<dbReference type="PANTHER" id="PTHR30272:SF1">
    <property type="entry name" value="3-HYDROXYACYL-[ACYL-CARRIER-PROTEIN] DEHYDRATASE"/>
    <property type="match status" value="1"/>
</dbReference>
<evidence type="ECO:0000256" key="8">
    <source>
        <dbReference type="ARBA" id="ARBA00025049"/>
    </source>
</evidence>
<dbReference type="NCBIfam" id="TIGR01750">
    <property type="entry name" value="fabZ"/>
    <property type="match status" value="1"/>
</dbReference>
<dbReference type="Gene3D" id="3.10.129.10">
    <property type="entry name" value="Hotdog Thioesterase"/>
    <property type="match status" value="1"/>
</dbReference>
<dbReference type="RefSeq" id="WP_087506378.1">
    <property type="nucleotide sequence ID" value="NZ_BMDX01000027.1"/>
</dbReference>
<dbReference type="EMBL" id="BMDX01000027">
    <property type="protein sequence ID" value="GGA89189.1"/>
    <property type="molecule type" value="Genomic_DNA"/>
</dbReference>
<evidence type="ECO:0000256" key="6">
    <source>
        <dbReference type="ARBA" id="ARBA00023098"/>
    </source>
</evidence>
<comment type="similarity">
    <text evidence="2 9">Belongs to the thioester dehydratase family. FabZ subfamily.</text>
</comment>
<dbReference type="CDD" id="cd01288">
    <property type="entry name" value="FabZ"/>
    <property type="match status" value="1"/>
</dbReference>
<evidence type="ECO:0000313" key="10">
    <source>
        <dbReference type="EMBL" id="GGA89189.1"/>
    </source>
</evidence>
<dbReference type="PANTHER" id="PTHR30272">
    <property type="entry name" value="3-HYDROXYACYL-[ACYL-CARRIER-PROTEIN] DEHYDRATASE"/>
    <property type="match status" value="1"/>
</dbReference>
<keyword evidence="11" id="KW-1185">Reference proteome</keyword>
<evidence type="ECO:0000256" key="3">
    <source>
        <dbReference type="ARBA" id="ARBA00022490"/>
    </source>
</evidence>
<evidence type="ECO:0000256" key="2">
    <source>
        <dbReference type="ARBA" id="ARBA00009174"/>
    </source>
</evidence>
<name>A0A8J2U9U8_9GAMM</name>
<keyword evidence="7 9" id="KW-0456">Lyase</keyword>
<comment type="subcellular location">
    <subcellularLocation>
        <location evidence="1 9">Cytoplasm</location>
    </subcellularLocation>
</comment>
<keyword evidence="5 9" id="KW-0441">Lipid A biosynthesis</keyword>
<comment type="catalytic activity">
    <reaction evidence="9">
        <text>a (3R)-hydroxyacyl-[ACP] = a (2E)-enoyl-[ACP] + H2O</text>
        <dbReference type="Rhea" id="RHEA:13097"/>
        <dbReference type="Rhea" id="RHEA-COMP:9925"/>
        <dbReference type="Rhea" id="RHEA-COMP:9945"/>
        <dbReference type="ChEBI" id="CHEBI:15377"/>
        <dbReference type="ChEBI" id="CHEBI:78784"/>
        <dbReference type="ChEBI" id="CHEBI:78827"/>
        <dbReference type="EC" id="4.2.1.59"/>
    </reaction>
</comment>
<dbReference type="OrthoDB" id="9772788at2"/>
<proteinExistence type="inferred from homology"/>
<comment type="caution">
    <text evidence="10">The sequence shown here is derived from an EMBL/GenBank/DDBJ whole genome shotgun (WGS) entry which is preliminary data.</text>
</comment>
<dbReference type="Proteomes" id="UP000619743">
    <property type="component" value="Unassembled WGS sequence"/>
</dbReference>
<dbReference type="GO" id="GO:0016020">
    <property type="term" value="C:membrane"/>
    <property type="evidence" value="ECO:0007669"/>
    <property type="project" value="GOC"/>
</dbReference>
<accession>A0A8J2U9U8</accession>
<dbReference type="EC" id="4.2.1.59" evidence="9"/>
<keyword evidence="4 9" id="KW-0444">Lipid biosynthesis</keyword>